<geneLocation type="plasmid" evidence="2">
    <name>p3</name>
</geneLocation>
<dbReference type="CDD" id="cd12108">
    <property type="entry name" value="Hr-like"/>
    <property type="match status" value="1"/>
</dbReference>
<evidence type="ECO:0000313" key="2">
    <source>
        <dbReference type="EMBL" id="XBP72978.1"/>
    </source>
</evidence>
<dbReference type="InterPro" id="IPR012312">
    <property type="entry name" value="Hemerythrin-like"/>
</dbReference>
<dbReference type="AlphaFoldDB" id="A0AAU7LZT3"/>
<evidence type="ECO:0000259" key="1">
    <source>
        <dbReference type="Pfam" id="PF01814"/>
    </source>
</evidence>
<dbReference type="Pfam" id="PF01814">
    <property type="entry name" value="Hemerythrin"/>
    <property type="match status" value="1"/>
</dbReference>
<keyword evidence="2" id="KW-0614">Plasmid</keyword>
<sequence>MTSDAKSKATNIIRAEHRALGAVINNIKAMLIEVQAQRMKMDFPLFWAMVYYIDAFPDRLHHPKEDDWLFARLKQRTQQADGLIDALQSQHQAEAAALGSIRRDLGNFEAGVPGSLETLQTTVAAYADFTWKHLRAEENELLPLAEAHLLASDWDAIAHAFAQNADPLMGSADSALFDALFHDIVKRTPAPLGLGAA</sequence>
<dbReference type="PANTHER" id="PTHR39966">
    <property type="entry name" value="BLL2471 PROTEIN-RELATED"/>
    <property type="match status" value="1"/>
</dbReference>
<dbReference type="EMBL" id="CP157678">
    <property type="protein sequence ID" value="XBP72978.1"/>
    <property type="molecule type" value="Genomic_DNA"/>
</dbReference>
<accession>A0AAU7LZT3</accession>
<protein>
    <submittedName>
        <fullName evidence="2">Hemerythrin domain-containing protein</fullName>
    </submittedName>
</protein>
<feature type="domain" description="Hemerythrin-like" evidence="1">
    <location>
        <begin position="10"/>
        <end position="145"/>
    </location>
</feature>
<dbReference type="Gene3D" id="1.20.120.520">
    <property type="entry name" value="nmb1532 protein domain like"/>
    <property type="match status" value="1"/>
</dbReference>
<name>A0AAU7LZT3_9BURK</name>
<dbReference type="GO" id="GO:0005886">
    <property type="term" value="C:plasma membrane"/>
    <property type="evidence" value="ECO:0007669"/>
    <property type="project" value="TreeGrafter"/>
</dbReference>
<dbReference type="RefSeq" id="WP_349282858.1">
    <property type="nucleotide sequence ID" value="NZ_CBCSCU010000053.1"/>
</dbReference>
<organism evidence="2">
    <name type="scientific">Polaromonas hydrogenivorans</name>
    <dbReference type="NCBI Taxonomy" id="335476"/>
    <lineage>
        <taxon>Bacteria</taxon>
        <taxon>Pseudomonadati</taxon>
        <taxon>Pseudomonadota</taxon>
        <taxon>Betaproteobacteria</taxon>
        <taxon>Burkholderiales</taxon>
        <taxon>Comamonadaceae</taxon>
        <taxon>Polaromonas</taxon>
    </lineage>
</organism>
<gene>
    <name evidence="2" type="ORF">ABLV49_24610</name>
</gene>
<dbReference type="PANTHER" id="PTHR39966:SF1">
    <property type="entry name" value="HEMERYTHRIN-LIKE DOMAIN-CONTAINING PROTEIN"/>
    <property type="match status" value="1"/>
</dbReference>
<reference evidence="2" key="1">
    <citation type="submission" date="2024-05" db="EMBL/GenBank/DDBJ databases">
        <authorList>
            <person name="Bunk B."/>
            <person name="Swiderski J."/>
            <person name="Sproer C."/>
            <person name="Thiel V."/>
        </authorList>
    </citation>
    <scope>NUCLEOTIDE SEQUENCE</scope>
    <source>
        <strain evidence="2">DSM 17735</strain>
        <plasmid evidence="2">p3</plasmid>
    </source>
</reference>
<proteinExistence type="predicted"/>